<keyword evidence="3" id="KW-1185">Reference proteome</keyword>
<dbReference type="Proteomes" id="UP001174909">
    <property type="component" value="Unassembled WGS sequence"/>
</dbReference>
<evidence type="ECO:0000313" key="3">
    <source>
        <dbReference type="Proteomes" id="UP001174909"/>
    </source>
</evidence>
<feature type="compositionally biased region" description="Polar residues" evidence="1">
    <location>
        <begin position="403"/>
        <end position="427"/>
    </location>
</feature>
<reference evidence="2" key="1">
    <citation type="submission" date="2023-03" db="EMBL/GenBank/DDBJ databases">
        <authorList>
            <person name="Steffen K."/>
            <person name="Cardenas P."/>
        </authorList>
    </citation>
    <scope>NUCLEOTIDE SEQUENCE</scope>
</reference>
<evidence type="ECO:0000313" key="2">
    <source>
        <dbReference type="EMBL" id="CAI8013440.1"/>
    </source>
</evidence>
<proteinExistence type="predicted"/>
<gene>
    <name evidence="2" type="ORF">GBAR_LOCUS8516</name>
</gene>
<organism evidence="2 3">
    <name type="scientific">Geodia barretti</name>
    <name type="common">Barrett's horny sponge</name>
    <dbReference type="NCBI Taxonomy" id="519541"/>
    <lineage>
        <taxon>Eukaryota</taxon>
        <taxon>Metazoa</taxon>
        <taxon>Porifera</taxon>
        <taxon>Demospongiae</taxon>
        <taxon>Heteroscleromorpha</taxon>
        <taxon>Tetractinellida</taxon>
        <taxon>Astrophorina</taxon>
        <taxon>Geodiidae</taxon>
        <taxon>Geodia</taxon>
    </lineage>
</organism>
<dbReference type="EMBL" id="CASHTH010001259">
    <property type="protein sequence ID" value="CAI8013440.1"/>
    <property type="molecule type" value="Genomic_DNA"/>
</dbReference>
<feature type="compositionally biased region" description="Basic and acidic residues" evidence="1">
    <location>
        <begin position="278"/>
        <end position="305"/>
    </location>
</feature>
<feature type="compositionally biased region" description="Basic and acidic residues" evidence="1">
    <location>
        <begin position="346"/>
        <end position="359"/>
    </location>
</feature>
<feature type="compositionally biased region" description="Low complexity" evidence="1">
    <location>
        <begin position="182"/>
        <end position="197"/>
    </location>
</feature>
<comment type="caution">
    <text evidence="2">The sequence shown here is derived from an EMBL/GenBank/DDBJ whole genome shotgun (WGS) entry which is preliminary data.</text>
</comment>
<sequence length="588" mass="64253">MAPDHRGPPTTRLLELMRSVPQDEMPFDDDEPIYDRLRINEGGGVSPTNLPRPQTLRARSPKPGRGDSSGFTRVRRPQGGGREHVPAQQIADNIRATERALSAGPSPEPLEYRLDYYTSHVPTHVSSSTFLPDSQPHTIAPLSSLMRRTSDKVLIEILPKSPTSSTAGCPPTPGSVQELAKKFSFSSPPPSNKSSPSRTSGGNISVGVAKVQATPMKATVAASEMTRSGIPVPVQSRQPTSTKFSPNREPTDVQMRVNKLRSPKMRPASWDASLIYDGGKDDRRTGRPSSREEGEGGQFSRKENGRLPVRKKPGLTTEEGEREREESEEPIPTSTTGKELSQEELVSVRERAQRWEARGSELPSFFTLPKSFRTKGGSGAGRPQSPNSPISPSAGSRIPAPRSSGSQTALTQSMKARSMYSKQSTPPIQEESEAQEEHIYNRLSEKMPSATESDKRDRTSSPLAGSYPGGRVGGVSQPRGGARVIGTRSLSSSQVSGFCDMYLSQEIGSHLHRDNCLHSDQRHHSNKHHHSDKCLQLDTERGRCLPRAARGNSPRQVRGQSAGSSEARGRRHLWDRGRCLLSEKPAPL</sequence>
<name>A0AA35RKX8_GEOBA</name>
<feature type="compositionally biased region" description="Polar residues" evidence="1">
    <location>
        <begin position="553"/>
        <end position="564"/>
    </location>
</feature>
<feature type="region of interest" description="Disordered" evidence="1">
    <location>
        <begin position="182"/>
        <end position="204"/>
    </location>
</feature>
<feature type="region of interest" description="Disordered" evidence="1">
    <location>
        <begin position="546"/>
        <end position="570"/>
    </location>
</feature>
<feature type="compositionally biased region" description="Polar residues" evidence="1">
    <location>
        <begin position="235"/>
        <end position="245"/>
    </location>
</feature>
<feature type="compositionally biased region" description="Basic and acidic residues" evidence="1">
    <location>
        <begin position="435"/>
        <end position="445"/>
    </location>
</feature>
<protein>
    <submittedName>
        <fullName evidence="2">Uncharacterized protein</fullName>
    </submittedName>
</protein>
<accession>A0AA35RKX8</accession>
<feature type="region of interest" description="Disordered" evidence="1">
    <location>
        <begin position="227"/>
        <end position="483"/>
    </location>
</feature>
<dbReference type="AlphaFoldDB" id="A0AA35RKX8"/>
<feature type="region of interest" description="Disordered" evidence="1">
    <location>
        <begin position="17"/>
        <end position="108"/>
    </location>
</feature>
<feature type="compositionally biased region" description="Polar residues" evidence="1">
    <location>
        <begin position="384"/>
        <end position="394"/>
    </location>
</feature>
<evidence type="ECO:0000256" key="1">
    <source>
        <dbReference type="SAM" id="MobiDB-lite"/>
    </source>
</evidence>